<sequence>MMNLFSTCLVFTSLFVTTTCQISGEFATEVEGLRLAYNVDKDGDVRLSVERPDGRRSRGGSFPLREVTSQMDPGGFFITNYTVNFGRGLFRGLRRRSFLLPVSRLLPDANLERGDLTDLTMTDFGIILARLQGQELQFIWNTRSLSPGVFRFRQRRGGMNELTYRISSDGRVEINVGCRGLDGVSETFSLEQSRDPIRVYFTRSTEGSSIVTFREQVVALCGIGEDADLFQVVLFADGDRIYVPYPIPGRNSALLPLDRIGN</sequence>
<dbReference type="AlphaFoldDB" id="A0A7J6NJY5"/>
<feature type="chain" id="PRO_5029873670" evidence="1">
    <location>
        <begin position="21"/>
        <end position="262"/>
    </location>
</feature>
<dbReference type="EMBL" id="JABANP010000325">
    <property type="protein sequence ID" value="KAF4684182.1"/>
    <property type="molecule type" value="Genomic_DNA"/>
</dbReference>
<feature type="signal peptide" evidence="1">
    <location>
        <begin position="1"/>
        <end position="20"/>
    </location>
</feature>
<evidence type="ECO:0000313" key="3">
    <source>
        <dbReference type="Proteomes" id="UP000541610"/>
    </source>
</evidence>
<accession>A0A7J6NJY5</accession>
<dbReference type="OrthoDB" id="10350312at2759"/>
<reference evidence="2 3" key="1">
    <citation type="submission" date="2020-04" db="EMBL/GenBank/DDBJ databases">
        <title>Perkinsus olseni comparative genomics.</title>
        <authorList>
            <person name="Bogema D.R."/>
        </authorList>
    </citation>
    <scope>NUCLEOTIDE SEQUENCE [LARGE SCALE GENOMIC DNA]</scope>
    <source>
        <strain evidence="2">00978-12</strain>
    </source>
</reference>
<protein>
    <submittedName>
        <fullName evidence="2">Uncharacterized protein</fullName>
    </submittedName>
</protein>
<comment type="caution">
    <text evidence="2">The sequence shown here is derived from an EMBL/GenBank/DDBJ whole genome shotgun (WGS) entry which is preliminary data.</text>
</comment>
<evidence type="ECO:0000313" key="2">
    <source>
        <dbReference type="EMBL" id="KAF4684182.1"/>
    </source>
</evidence>
<name>A0A7J6NJY5_PEROL</name>
<proteinExistence type="predicted"/>
<dbReference type="Proteomes" id="UP000541610">
    <property type="component" value="Unassembled WGS sequence"/>
</dbReference>
<keyword evidence="1" id="KW-0732">Signal</keyword>
<evidence type="ECO:0000256" key="1">
    <source>
        <dbReference type="SAM" id="SignalP"/>
    </source>
</evidence>
<organism evidence="2 3">
    <name type="scientific">Perkinsus olseni</name>
    <name type="common">Perkinsus atlanticus</name>
    <dbReference type="NCBI Taxonomy" id="32597"/>
    <lineage>
        <taxon>Eukaryota</taxon>
        <taxon>Sar</taxon>
        <taxon>Alveolata</taxon>
        <taxon>Perkinsozoa</taxon>
        <taxon>Perkinsea</taxon>
        <taxon>Perkinsida</taxon>
        <taxon>Perkinsidae</taxon>
        <taxon>Perkinsus</taxon>
    </lineage>
</organism>
<gene>
    <name evidence="2" type="ORF">FOZ60_008160</name>
</gene>